<evidence type="ECO:0000259" key="14">
    <source>
        <dbReference type="PROSITE" id="PS51194"/>
    </source>
</evidence>
<dbReference type="InterPro" id="IPR001650">
    <property type="entry name" value="Helicase_C-like"/>
</dbReference>
<dbReference type="InterPro" id="IPR027417">
    <property type="entry name" value="P-loop_NTPase"/>
</dbReference>
<dbReference type="GO" id="GO:0003678">
    <property type="term" value="F:DNA helicase activity"/>
    <property type="evidence" value="ECO:0007669"/>
    <property type="project" value="UniProtKB-EC"/>
</dbReference>
<evidence type="ECO:0000256" key="9">
    <source>
        <dbReference type="ARBA" id="ARBA00034617"/>
    </source>
</evidence>
<evidence type="ECO:0000259" key="13">
    <source>
        <dbReference type="PROSITE" id="PS51192"/>
    </source>
</evidence>
<dbReference type="PROSITE" id="PS51194">
    <property type="entry name" value="HELICASE_CTER"/>
    <property type="match status" value="1"/>
</dbReference>
<dbReference type="InterPro" id="IPR011545">
    <property type="entry name" value="DEAD/DEAH_box_helicase_dom"/>
</dbReference>
<dbReference type="PROSITE" id="PS51192">
    <property type="entry name" value="HELICASE_ATP_BIND_1"/>
    <property type="match status" value="1"/>
</dbReference>
<keyword evidence="8" id="KW-0413">Isomerase</keyword>
<dbReference type="InterPro" id="IPR036390">
    <property type="entry name" value="WH_DNA-bd_sf"/>
</dbReference>
<evidence type="ECO:0000256" key="3">
    <source>
        <dbReference type="ARBA" id="ARBA00022741"/>
    </source>
</evidence>
<dbReference type="EC" id="5.6.2.4" evidence="10"/>
<dbReference type="RefSeq" id="WP_378301516.1">
    <property type="nucleotide sequence ID" value="NZ_JBHTJA010000047.1"/>
</dbReference>
<dbReference type="SMART" id="SM00490">
    <property type="entry name" value="HELICc"/>
    <property type="match status" value="1"/>
</dbReference>
<dbReference type="PANTHER" id="PTHR13710">
    <property type="entry name" value="DNA HELICASE RECQ FAMILY MEMBER"/>
    <property type="match status" value="1"/>
</dbReference>
<evidence type="ECO:0000256" key="8">
    <source>
        <dbReference type="ARBA" id="ARBA00023235"/>
    </source>
</evidence>
<keyword evidence="16" id="KW-1185">Reference proteome</keyword>
<dbReference type="SUPFAM" id="SSF46785">
    <property type="entry name" value="Winged helix' DNA-binding domain"/>
    <property type="match status" value="1"/>
</dbReference>
<sequence length="531" mass="58487">MERRRGVAEVAGDLLGVRELRPGQREAMEALAGGRDALVVMPTGSGKSAVYEVAGVLLGGPVVVVSPLVSLQRDQALGLRENGLETHVLNATAGRARRERAHAALAADRPAFVFMAPEQLLRDDVRARLGESPPRLLVVDEAHCISAWGHDFRPDYLRLGAVVAALRDRPVVAALTATAAPPVRAEIVERLGMRDPAEIVKGFDRPEIRLSVRRFGDADDRADAVVRTAEELDGPGIVYAATRKDTTRYAERLRSARAYHAGLRKKERDAVQAEFMDGRTRIVVATSAFGMGIDKPDIRFVLHSHVTGSPDEYYQEIGRAGRDGDPAEAVCFYRSEDLGLPRFFTGGLPDEDTVAAVYEAVTEGPVTRRELAARTGVSARRLAVLLDLLAEAGAVRLLRRVRPVPDPPSRDAAVGAAVRLAGNRRDVERTRIEMMRRYCELTDCRRRFLLRYFGEAYDRPCGRCDNCEAGRAEARADNRTFPTGTRVEHREWGPGQVVEGEGDRVTVLFDDVGYRELLVESVLDNDLLKRV</sequence>
<evidence type="ECO:0000256" key="12">
    <source>
        <dbReference type="ARBA" id="ARBA00044550"/>
    </source>
</evidence>
<dbReference type="SUPFAM" id="SSF52540">
    <property type="entry name" value="P-loop containing nucleoside triphosphate hydrolases"/>
    <property type="match status" value="1"/>
</dbReference>
<evidence type="ECO:0000256" key="5">
    <source>
        <dbReference type="ARBA" id="ARBA00022806"/>
    </source>
</evidence>
<keyword evidence="5 15" id="KW-0347">Helicase</keyword>
<evidence type="ECO:0000256" key="2">
    <source>
        <dbReference type="ARBA" id="ARBA00022723"/>
    </source>
</evidence>
<evidence type="ECO:0000313" key="16">
    <source>
        <dbReference type="Proteomes" id="UP001596972"/>
    </source>
</evidence>
<keyword evidence="6" id="KW-0067">ATP-binding</keyword>
<comment type="similarity">
    <text evidence="1">Belongs to the helicase family. RecQ subfamily.</text>
</comment>
<dbReference type="InterPro" id="IPR032284">
    <property type="entry name" value="RecQ_Zn-bd"/>
</dbReference>
<evidence type="ECO:0000256" key="6">
    <source>
        <dbReference type="ARBA" id="ARBA00022840"/>
    </source>
</evidence>
<evidence type="ECO:0000256" key="10">
    <source>
        <dbReference type="ARBA" id="ARBA00034808"/>
    </source>
</evidence>
<dbReference type="NCBIfam" id="TIGR00614">
    <property type="entry name" value="recQ_fam"/>
    <property type="match status" value="1"/>
</dbReference>
<dbReference type="Pfam" id="PF00270">
    <property type="entry name" value="DEAD"/>
    <property type="match status" value="1"/>
</dbReference>
<keyword evidence="3" id="KW-0547">Nucleotide-binding</keyword>
<comment type="caution">
    <text evidence="15">The sequence shown here is derived from an EMBL/GenBank/DDBJ whole genome shotgun (WGS) entry which is preliminary data.</text>
</comment>
<dbReference type="Proteomes" id="UP001596972">
    <property type="component" value="Unassembled WGS sequence"/>
</dbReference>
<proteinExistence type="inferred from homology"/>
<gene>
    <name evidence="15" type="ORF">ACFQ11_21970</name>
</gene>
<evidence type="ECO:0000256" key="11">
    <source>
        <dbReference type="ARBA" id="ARBA00044535"/>
    </source>
</evidence>
<dbReference type="Pfam" id="PF00271">
    <property type="entry name" value="Helicase_C"/>
    <property type="match status" value="1"/>
</dbReference>
<dbReference type="Pfam" id="PF16124">
    <property type="entry name" value="RecQ_Zn_bind"/>
    <property type="match status" value="1"/>
</dbReference>
<protein>
    <recommendedName>
        <fullName evidence="11">ATP-dependent DNA helicase RecQ</fullName>
        <ecNumber evidence="10">5.6.2.4</ecNumber>
    </recommendedName>
    <alternativeName>
        <fullName evidence="12">DNA 3'-5' helicase RecQ</fullName>
    </alternativeName>
</protein>
<reference evidence="16" key="1">
    <citation type="journal article" date="2019" name="Int. J. Syst. Evol. Microbiol.">
        <title>The Global Catalogue of Microorganisms (GCM) 10K type strain sequencing project: providing services to taxonomists for standard genome sequencing and annotation.</title>
        <authorList>
            <consortium name="The Broad Institute Genomics Platform"/>
            <consortium name="The Broad Institute Genome Sequencing Center for Infectious Disease"/>
            <person name="Wu L."/>
            <person name="Ma J."/>
        </authorList>
    </citation>
    <scope>NUCLEOTIDE SEQUENCE [LARGE SCALE GENOMIC DNA]</scope>
    <source>
        <strain evidence="16">JCM 31202</strain>
    </source>
</reference>
<dbReference type="InterPro" id="IPR004589">
    <property type="entry name" value="DNA_helicase_ATP-dep_RecQ"/>
</dbReference>
<dbReference type="PANTHER" id="PTHR13710:SF105">
    <property type="entry name" value="ATP-DEPENDENT DNA HELICASE Q1"/>
    <property type="match status" value="1"/>
</dbReference>
<keyword evidence="4 15" id="KW-0378">Hydrolase</keyword>
<accession>A0ABW3ERR8</accession>
<feature type="domain" description="Helicase C-terminal" evidence="14">
    <location>
        <begin position="220"/>
        <end position="372"/>
    </location>
</feature>
<evidence type="ECO:0000256" key="1">
    <source>
        <dbReference type="ARBA" id="ARBA00005446"/>
    </source>
</evidence>
<dbReference type="Gene3D" id="3.40.50.300">
    <property type="entry name" value="P-loop containing nucleotide triphosphate hydrolases"/>
    <property type="match status" value="2"/>
</dbReference>
<name>A0ABW3ERR8_9ACTN</name>
<evidence type="ECO:0000256" key="7">
    <source>
        <dbReference type="ARBA" id="ARBA00023125"/>
    </source>
</evidence>
<dbReference type="GO" id="GO:0016787">
    <property type="term" value="F:hydrolase activity"/>
    <property type="evidence" value="ECO:0007669"/>
    <property type="project" value="UniProtKB-KW"/>
</dbReference>
<dbReference type="InterPro" id="IPR014001">
    <property type="entry name" value="Helicase_ATP-bd"/>
</dbReference>
<dbReference type="EMBL" id="JBHTJA010000047">
    <property type="protein sequence ID" value="MFD0903078.1"/>
    <property type="molecule type" value="Genomic_DNA"/>
</dbReference>
<comment type="catalytic activity">
    <reaction evidence="9">
        <text>Couples ATP hydrolysis with the unwinding of duplex DNA by translocating in the 3'-5' direction.</text>
        <dbReference type="EC" id="5.6.2.4"/>
    </reaction>
</comment>
<organism evidence="15 16">
    <name type="scientific">Actinomadura sediminis</name>
    <dbReference type="NCBI Taxonomy" id="1038904"/>
    <lineage>
        <taxon>Bacteria</taxon>
        <taxon>Bacillati</taxon>
        <taxon>Actinomycetota</taxon>
        <taxon>Actinomycetes</taxon>
        <taxon>Streptosporangiales</taxon>
        <taxon>Thermomonosporaceae</taxon>
        <taxon>Actinomadura</taxon>
    </lineage>
</organism>
<dbReference type="SMART" id="SM00487">
    <property type="entry name" value="DEXDc"/>
    <property type="match status" value="1"/>
</dbReference>
<evidence type="ECO:0000256" key="4">
    <source>
        <dbReference type="ARBA" id="ARBA00022801"/>
    </source>
</evidence>
<evidence type="ECO:0000313" key="15">
    <source>
        <dbReference type="EMBL" id="MFD0903078.1"/>
    </source>
</evidence>
<keyword evidence="7" id="KW-0238">DNA-binding</keyword>
<keyword evidence="2" id="KW-0479">Metal-binding</keyword>
<feature type="domain" description="Helicase ATP-binding" evidence="13">
    <location>
        <begin position="28"/>
        <end position="197"/>
    </location>
</feature>